<gene>
    <name evidence="1" type="ORF">S01H1_75705</name>
</gene>
<reference evidence="1" key="1">
    <citation type="journal article" date="2014" name="Front. Microbiol.">
        <title>High frequency of phylogenetically diverse reductive dehalogenase-homologous genes in deep subseafloor sedimentary metagenomes.</title>
        <authorList>
            <person name="Kawai M."/>
            <person name="Futagami T."/>
            <person name="Toyoda A."/>
            <person name="Takaki Y."/>
            <person name="Nishi S."/>
            <person name="Hori S."/>
            <person name="Arai W."/>
            <person name="Tsubouchi T."/>
            <person name="Morono Y."/>
            <person name="Uchiyama I."/>
            <person name="Ito T."/>
            <person name="Fujiyama A."/>
            <person name="Inagaki F."/>
            <person name="Takami H."/>
        </authorList>
    </citation>
    <scope>NUCLEOTIDE SEQUENCE</scope>
    <source>
        <strain evidence="1">Expedition CK06-06</strain>
    </source>
</reference>
<dbReference type="EMBL" id="BARS01050748">
    <property type="protein sequence ID" value="GAG51126.1"/>
    <property type="molecule type" value="Genomic_DNA"/>
</dbReference>
<evidence type="ECO:0000313" key="1">
    <source>
        <dbReference type="EMBL" id="GAG51126.1"/>
    </source>
</evidence>
<organism evidence="1">
    <name type="scientific">marine sediment metagenome</name>
    <dbReference type="NCBI Taxonomy" id="412755"/>
    <lineage>
        <taxon>unclassified sequences</taxon>
        <taxon>metagenomes</taxon>
        <taxon>ecological metagenomes</taxon>
    </lineage>
</organism>
<name>X0ZSC6_9ZZZZ</name>
<proteinExistence type="predicted"/>
<protein>
    <submittedName>
        <fullName evidence="1">Uncharacterized protein</fullName>
    </submittedName>
</protein>
<dbReference type="AlphaFoldDB" id="X0ZSC6"/>
<comment type="caution">
    <text evidence="1">The sequence shown here is derived from an EMBL/GenBank/DDBJ whole genome shotgun (WGS) entry which is preliminary data.</text>
</comment>
<accession>X0ZSC6</accession>
<sequence length="184" mass="21095">MFDKIKQELEEIIRIADSCPEPYRVECFKILLQHTLARYGLPTVTEGPIEEVAPQKGTKEFARFCQQHDVTEEQLLKVFHLEDDVCKIIVKDLKEKEKAPQQIRLGLLLGIQNLYLDGNPLVPREPLRELCKQYGTYDGANFAANMKKHRDLFLIEGKDWKLTTPGLEEATQVIQDLSQGGSKE</sequence>